<keyword evidence="2" id="KW-1185">Reference proteome</keyword>
<sequence>MAMPCNATELIPARQNPPKDGLGPRGAPDCYYTSRVLDSTARYVKFVRKLRALEEEQRKGAANTLKELNDKQNSDFFIRCDRRSLINNVARRVDLCLASYQEDLKAKRQRLLNLLTLEEEANIRKFVEQAQAGAAALWQDKKDRLAYLLAKRQKEHEEKYRDPPISKFVHVHPCIVKYRAREAQEAQLYQMKEKQARKMAEMEIDKMWHEVALKESEALAARMELDAIERLRRNQECVRSTDEQIRLKNERRQKEKEMLKLETMRMMAEFEEQNRKEAEENRQHEIKRHETARERLQMIKERKETLGRQQAEEKLISDTWDSLAGQSLAEDLRKKQRIKQRRAETEVCNQKMKVIKQDKLAMQAAEDAAILEEGQRLQDEADMKRCLYAKRRRQGNMDCRDAVLEQIKEKAEKEQRLRDQKNLEYDEYQRQLKKQLDELVAHKELTEAQARKLHQKNLQQQIEYNKLLKERIKEEELEQRKKYKIATDQYHQDIVRIMSQAIFSDEVHPFKKPMQKGLQMREKCPCSKPDHCALPVLNPKGAPEKDLKGGPTKNPQGAPGTVPKT</sequence>
<dbReference type="EMBL" id="CM056801">
    <property type="protein sequence ID" value="KAJ8708635.1"/>
    <property type="molecule type" value="Genomic_DNA"/>
</dbReference>
<comment type="caution">
    <text evidence="1">The sequence shown here is derived from an EMBL/GenBank/DDBJ whole genome shotgun (WGS) entry which is preliminary data.</text>
</comment>
<protein>
    <submittedName>
        <fullName evidence="1">Uncharacterized protein</fullName>
    </submittedName>
</protein>
<proteinExistence type="predicted"/>
<organism evidence="1 2">
    <name type="scientific">Mythimna loreyi</name>
    <dbReference type="NCBI Taxonomy" id="667449"/>
    <lineage>
        <taxon>Eukaryota</taxon>
        <taxon>Metazoa</taxon>
        <taxon>Ecdysozoa</taxon>
        <taxon>Arthropoda</taxon>
        <taxon>Hexapoda</taxon>
        <taxon>Insecta</taxon>
        <taxon>Pterygota</taxon>
        <taxon>Neoptera</taxon>
        <taxon>Endopterygota</taxon>
        <taxon>Lepidoptera</taxon>
        <taxon>Glossata</taxon>
        <taxon>Ditrysia</taxon>
        <taxon>Noctuoidea</taxon>
        <taxon>Noctuidae</taxon>
        <taxon>Noctuinae</taxon>
        <taxon>Hadenini</taxon>
        <taxon>Mythimna</taxon>
    </lineage>
</organism>
<name>A0ACC2Q8X7_9NEOP</name>
<reference evidence="1" key="1">
    <citation type="submission" date="2023-03" db="EMBL/GenBank/DDBJ databases">
        <title>Chromosome-level genomes of two armyworms, Mythimna separata and Mythimna loreyi, provide insights into the biosynthesis and reception of sex pheromones.</title>
        <authorList>
            <person name="Zhao H."/>
        </authorList>
    </citation>
    <scope>NUCLEOTIDE SEQUENCE</scope>
    <source>
        <strain evidence="1">BeijingLab</strain>
    </source>
</reference>
<accession>A0ACC2Q8X7</accession>
<dbReference type="Proteomes" id="UP001231649">
    <property type="component" value="Chromosome 25"/>
</dbReference>
<gene>
    <name evidence="1" type="ORF">PYW08_010017</name>
</gene>
<evidence type="ECO:0000313" key="1">
    <source>
        <dbReference type="EMBL" id="KAJ8708635.1"/>
    </source>
</evidence>
<evidence type="ECO:0000313" key="2">
    <source>
        <dbReference type="Proteomes" id="UP001231649"/>
    </source>
</evidence>